<dbReference type="Gene3D" id="3.40.50.300">
    <property type="entry name" value="P-loop containing nucleotide triphosphate hydrolases"/>
    <property type="match status" value="1"/>
</dbReference>
<keyword evidence="2" id="KW-0547">Nucleotide-binding</keyword>
<dbReference type="InterPro" id="IPR017871">
    <property type="entry name" value="ABC_transporter-like_CS"/>
</dbReference>
<evidence type="ECO:0000256" key="3">
    <source>
        <dbReference type="ARBA" id="ARBA00022840"/>
    </source>
</evidence>
<dbReference type="SMART" id="SM00382">
    <property type="entry name" value="AAA"/>
    <property type="match status" value="1"/>
</dbReference>
<dbReference type="InterPro" id="IPR003439">
    <property type="entry name" value="ABC_transporter-like_ATP-bd"/>
</dbReference>
<evidence type="ECO:0000313" key="6">
    <source>
        <dbReference type="Proteomes" id="UP000192343"/>
    </source>
</evidence>
<dbReference type="Pfam" id="PF00005">
    <property type="entry name" value="ABC_tran"/>
    <property type="match status" value="1"/>
</dbReference>
<feature type="domain" description="ABC transporter" evidence="4">
    <location>
        <begin position="15"/>
        <end position="244"/>
    </location>
</feature>
<protein>
    <recommendedName>
        <fullName evidence="4">ABC transporter domain-containing protein</fullName>
    </recommendedName>
</protein>
<comment type="caution">
    <text evidence="5">The sequence shown here is derived from an EMBL/GenBank/DDBJ whole genome shotgun (WGS) entry which is preliminary data.</text>
</comment>
<dbReference type="PROSITE" id="PS00211">
    <property type="entry name" value="ABC_TRANSPORTER_1"/>
    <property type="match status" value="1"/>
</dbReference>
<dbReference type="InterPro" id="IPR050166">
    <property type="entry name" value="ABC_transporter_ATP-bind"/>
</dbReference>
<dbReference type="Proteomes" id="UP000192343">
    <property type="component" value="Unassembled WGS sequence"/>
</dbReference>
<dbReference type="PROSITE" id="PS50893">
    <property type="entry name" value="ABC_TRANSPORTER_2"/>
    <property type="match status" value="1"/>
</dbReference>
<gene>
    <name evidence="5" type="ORF">B4O97_10930</name>
</gene>
<reference evidence="5 6" key="1">
    <citation type="submission" date="2017-03" db="EMBL/GenBank/DDBJ databases">
        <title>Draft Genome sequence of Marispirochaeta sp. strain JC444.</title>
        <authorList>
            <person name="Shivani Y."/>
            <person name="Subhash Y."/>
            <person name="Sasikala C."/>
            <person name="Ramana C."/>
        </authorList>
    </citation>
    <scope>NUCLEOTIDE SEQUENCE [LARGE SCALE GENOMIC DNA]</scope>
    <source>
        <strain evidence="5 6">JC444</strain>
    </source>
</reference>
<dbReference type="GO" id="GO:0016887">
    <property type="term" value="F:ATP hydrolysis activity"/>
    <property type="evidence" value="ECO:0007669"/>
    <property type="project" value="InterPro"/>
</dbReference>
<keyword evidence="6" id="KW-1185">Reference proteome</keyword>
<keyword evidence="3" id="KW-0067">ATP-binding</keyword>
<dbReference type="RefSeq" id="WP_083050794.1">
    <property type="nucleotide sequence ID" value="NZ_MWQY01000011.1"/>
</dbReference>
<sequence>MAESRRGADMVAPRIDIENLSKTFLHSKGPVKAVDGISLIIPSGQITALVGDSGCGKTTLLKLLAGLLKPDSGRIRRDNPESPPALVFQDSRLLPWKTVEENLLLALKRTQDIFLDNQDREARIDEALRLVRLEAWKRSYPRQLSGGMAQRISLARALCQRKGFLLMDEPFSALDAITREKLQRELKNIQRKLGNTILFITHDIAEAVFLADTVCVMKQGKLTGEVRTSISGDPSGTIHRLLGLENGQDSGH</sequence>
<evidence type="ECO:0000256" key="1">
    <source>
        <dbReference type="ARBA" id="ARBA00022448"/>
    </source>
</evidence>
<keyword evidence="1" id="KW-0813">Transport</keyword>
<evidence type="ECO:0000256" key="2">
    <source>
        <dbReference type="ARBA" id="ARBA00022741"/>
    </source>
</evidence>
<proteinExistence type="predicted"/>
<name>A0A1Y1RY81_9SPIO</name>
<evidence type="ECO:0000313" key="5">
    <source>
        <dbReference type="EMBL" id="ORC34844.1"/>
    </source>
</evidence>
<dbReference type="GO" id="GO:0005524">
    <property type="term" value="F:ATP binding"/>
    <property type="evidence" value="ECO:0007669"/>
    <property type="project" value="UniProtKB-KW"/>
</dbReference>
<dbReference type="AlphaFoldDB" id="A0A1Y1RY81"/>
<dbReference type="InterPro" id="IPR003593">
    <property type="entry name" value="AAA+_ATPase"/>
</dbReference>
<dbReference type="OrthoDB" id="9801958at2"/>
<evidence type="ECO:0000259" key="4">
    <source>
        <dbReference type="PROSITE" id="PS50893"/>
    </source>
</evidence>
<dbReference type="EMBL" id="MWQY01000011">
    <property type="protein sequence ID" value="ORC34844.1"/>
    <property type="molecule type" value="Genomic_DNA"/>
</dbReference>
<dbReference type="SUPFAM" id="SSF52540">
    <property type="entry name" value="P-loop containing nucleoside triphosphate hydrolases"/>
    <property type="match status" value="1"/>
</dbReference>
<dbReference type="InterPro" id="IPR027417">
    <property type="entry name" value="P-loop_NTPase"/>
</dbReference>
<accession>A0A1Y1RY81</accession>
<organism evidence="5 6">
    <name type="scientific">Marispirochaeta aestuarii</name>
    <dbReference type="NCBI Taxonomy" id="1963862"/>
    <lineage>
        <taxon>Bacteria</taxon>
        <taxon>Pseudomonadati</taxon>
        <taxon>Spirochaetota</taxon>
        <taxon>Spirochaetia</taxon>
        <taxon>Spirochaetales</taxon>
        <taxon>Spirochaetaceae</taxon>
        <taxon>Marispirochaeta</taxon>
    </lineage>
</organism>
<dbReference type="STRING" id="1963862.B4O97_10930"/>
<dbReference type="PANTHER" id="PTHR42788">
    <property type="entry name" value="TAURINE IMPORT ATP-BINDING PROTEIN-RELATED"/>
    <property type="match status" value="1"/>
</dbReference>
<dbReference type="PANTHER" id="PTHR42788:SF13">
    <property type="entry name" value="ALIPHATIC SULFONATES IMPORT ATP-BINDING PROTEIN SSUB"/>
    <property type="match status" value="1"/>
</dbReference>